<keyword evidence="3" id="KW-1185">Reference proteome</keyword>
<dbReference type="EMBL" id="JAOTPV010000009">
    <property type="protein sequence ID" value="KAJ4478208.1"/>
    <property type="molecule type" value="Genomic_DNA"/>
</dbReference>
<comment type="caution">
    <text evidence="2">The sequence shown here is derived from an EMBL/GenBank/DDBJ whole genome shotgun (WGS) entry which is preliminary data.</text>
</comment>
<gene>
    <name evidence="2" type="ORF">J3R30DRAFT_3657519</name>
</gene>
<evidence type="ECO:0000313" key="2">
    <source>
        <dbReference type="EMBL" id="KAJ4478208.1"/>
    </source>
</evidence>
<proteinExistence type="predicted"/>
<dbReference type="OrthoDB" id="514070at2759"/>
<dbReference type="AlphaFoldDB" id="A0A9W9DN25"/>
<feature type="compositionally biased region" description="Low complexity" evidence="1">
    <location>
        <begin position="85"/>
        <end position="94"/>
    </location>
</feature>
<protein>
    <submittedName>
        <fullName evidence="2">Uncharacterized protein</fullName>
    </submittedName>
</protein>
<feature type="compositionally biased region" description="Polar residues" evidence="1">
    <location>
        <begin position="95"/>
        <end position="107"/>
    </location>
</feature>
<dbReference type="Proteomes" id="UP001150266">
    <property type="component" value="Unassembled WGS sequence"/>
</dbReference>
<organism evidence="2 3">
    <name type="scientific">Lentinula aciculospora</name>
    <dbReference type="NCBI Taxonomy" id="153920"/>
    <lineage>
        <taxon>Eukaryota</taxon>
        <taxon>Fungi</taxon>
        <taxon>Dikarya</taxon>
        <taxon>Basidiomycota</taxon>
        <taxon>Agaricomycotina</taxon>
        <taxon>Agaricomycetes</taxon>
        <taxon>Agaricomycetidae</taxon>
        <taxon>Agaricales</taxon>
        <taxon>Marasmiineae</taxon>
        <taxon>Omphalotaceae</taxon>
        <taxon>Lentinula</taxon>
    </lineage>
</organism>
<reference evidence="2" key="1">
    <citation type="submission" date="2022-08" db="EMBL/GenBank/DDBJ databases">
        <title>A Global Phylogenomic Analysis of the Shiitake Genus Lentinula.</title>
        <authorList>
            <consortium name="DOE Joint Genome Institute"/>
            <person name="Sierra-Patev S."/>
            <person name="Min B."/>
            <person name="Naranjo-Ortiz M."/>
            <person name="Looney B."/>
            <person name="Konkel Z."/>
            <person name="Slot J.C."/>
            <person name="Sakamoto Y."/>
            <person name="Steenwyk J.L."/>
            <person name="Rokas A."/>
            <person name="Carro J."/>
            <person name="Camarero S."/>
            <person name="Ferreira P."/>
            <person name="Molpeceres G."/>
            <person name="Ruiz-Duenas F.J."/>
            <person name="Serrano A."/>
            <person name="Henrissat B."/>
            <person name="Drula E."/>
            <person name="Hughes K.W."/>
            <person name="Mata J.L."/>
            <person name="Ishikawa N.K."/>
            <person name="Vargas-Isla R."/>
            <person name="Ushijima S."/>
            <person name="Smith C.A."/>
            <person name="Ahrendt S."/>
            <person name="Andreopoulos W."/>
            <person name="He G."/>
            <person name="Labutti K."/>
            <person name="Lipzen A."/>
            <person name="Ng V."/>
            <person name="Riley R."/>
            <person name="Sandor L."/>
            <person name="Barry K."/>
            <person name="Martinez A.T."/>
            <person name="Xiao Y."/>
            <person name="Gibbons J.G."/>
            <person name="Terashima K."/>
            <person name="Grigoriev I.V."/>
            <person name="Hibbett D.S."/>
        </authorList>
    </citation>
    <scope>NUCLEOTIDE SEQUENCE</scope>
    <source>
        <strain evidence="2">JLM2183</strain>
    </source>
</reference>
<sequence length="390" mass="43286">MEETGKIPLPMFIKALTSHNISVTKAMTITKAIYKEYNTPAKLYLLTDLKLKASGIEDKEDRTNILAAMRRAGYITGPAAKGKKSTSSDPSSSSITVAQSEIDLSTPSKKRKRNSTDSAKSNKYLPLGEGSEYQSLEFNEVLDESILQLKATIVNRAPLMTAWATVVAERMGFRREEALSIASSYTEMNALSKGVSLGIFKEGKQKGLEAAKGGAQPYVDLMGRRPLYQIQNNCWRALHNGTPTQPSTAYSYISRSLRQTMPFIMGALRLLANSFTPQEINQEAWGLYTQFRPAGEGWGERSEVRCTTILALKKLSLDGSNQNPAAELEESKAVEFMKSEAAEDVAKEDRESKRFKRGMTLEEYETMLDEDHTFDGIDLDNLPSTIPKPH</sequence>
<name>A0A9W9DN25_9AGAR</name>
<evidence type="ECO:0000256" key="1">
    <source>
        <dbReference type="SAM" id="MobiDB-lite"/>
    </source>
</evidence>
<evidence type="ECO:0000313" key="3">
    <source>
        <dbReference type="Proteomes" id="UP001150266"/>
    </source>
</evidence>
<accession>A0A9W9DN25</accession>
<feature type="region of interest" description="Disordered" evidence="1">
    <location>
        <begin position="78"/>
        <end position="124"/>
    </location>
</feature>